<protein>
    <submittedName>
        <fullName evidence="3">Uncharacterized protein</fullName>
    </submittedName>
</protein>
<feature type="chain" id="PRO_5043812644" evidence="2">
    <location>
        <begin position="34"/>
        <end position="193"/>
    </location>
</feature>
<dbReference type="RefSeq" id="WP_301119121.1">
    <property type="nucleotide sequence ID" value="NZ_JAUHPX010000003.1"/>
</dbReference>
<evidence type="ECO:0000313" key="3">
    <source>
        <dbReference type="EMBL" id="MDN4487787.1"/>
    </source>
</evidence>
<reference evidence="3" key="1">
    <citation type="submission" date="2023-06" db="EMBL/GenBank/DDBJ databases">
        <title>Sysu t00039.</title>
        <authorList>
            <person name="Gao L."/>
            <person name="Fang B.-Z."/>
            <person name="Li W.-J."/>
        </authorList>
    </citation>
    <scope>NUCLEOTIDE SEQUENCE</scope>
    <source>
        <strain evidence="3">SYSU T00039</strain>
    </source>
</reference>
<dbReference type="InterPro" id="IPR006311">
    <property type="entry name" value="TAT_signal"/>
</dbReference>
<feature type="compositionally biased region" description="Low complexity" evidence="1">
    <location>
        <begin position="30"/>
        <end position="68"/>
    </location>
</feature>
<proteinExistence type="predicted"/>
<evidence type="ECO:0000256" key="2">
    <source>
        <dbReference type="SAM" id="SignalP"/>
    </source>
</evidence>
<keyword evidence="4" id="KW-1185">Reference proteome</keyword>
<feature type="region of interest" description="Disordered" evidence="1">
    <location>
        <begin position="30"/>
        <end position="96"/>
    </location>
</feature>
<dbReference type="PROSITE" id="PS51318">
    <property type="entry name" value="TAT"/>
    <property type="match status" value="1"/>
</dbReference>
<organism evidence="3 4">
    <name type="scientific">Demequina lignilytica</name>
    <dbReference type="NCBI Taxonomy" id="3051663"/>
    <lineage>
        <taxon>Bacteria</taxon>
        <taxon>Bacillati</taxon>
        <taxon>Actinomycetota</taxon>
        <taxon>Actinomycetes</taxon>
        <taxon>Micrococcales</taxon>
        <taxon>Demequinaceae</taxon>
        <taxon>Demequina</taxon>
    </lineage>
</organism>
<dbReference type="EMBL" id="JAUHPX010000003">
    <property type="protein sequence ID" value="MDN4487787.1"/>
    <property type="molecule type" value="Genomic_DNA"/>
</dbReference>
<gene>
    <name evidence="3" type="ORF">QQX10_06355</name>
</gene>
<comment type="caution">
    <text evidence="3">The sequence shown here is derived from an EMBL/GenBank/DDBJ whole genome shotgun (WGS) entry which is preliminary data.</text>
</comment>
<dbReference type="Proteomes" id="UP001172737">
    <property type="component" value="Unassembled WGS sequence"/>
</dbReference>
<feature type="signal peptide" evidence="2">
    <location>
        <begin position="1"/>
        <end position="33"/>
    </location>
</feature>
<sequence length="193" mass="18794">MLRTSTPRARRTLIAAASAAALGAVLSGCTSTAGTEASASPTAEASGTGTAAPSEPSAGATSADASSTPEPTPTVDAVASDPPATTPTPAPGESRAQVTVTVTSWGVSNGLFSAGAVVEGVVEDGALCFMTMTKGDRTVTANGQSARSAASSSCGDGLIVDLDDLSSGTWALTIAFRSDTAEGTSAPQEVDIP</sequence>
<dbReference type="PROSITE" id="PS51257">
    <property type="entry name" value="PROKAR_LIPOPROTEIN"/>
    <property type="match status" value="1"/>
</dbReference>
<accession>A0AAW7M4V4</accession>
<keyword evidence="2" id="KW-0732">Signal</keyword>
<evidence type="ECO:0000256" key="1">
    <source>
        <dbReference type="SAM" id="MobiDB-lite"/>
    </source>
</evidence>
<evidence type="ECO:0000313" key="4">
    <source>
        <dbReference type="Proteomes" id="UP001172737"/>
    </source>
</evidence>
<name>A0AAW7M4V4_9MICO</name>
<dbReference type="AlphaFoldDB" id="A0AAW7M4V4"/>